<evidence type="ECO:0000313" key="2">
    <source>
        <dbReference type="EMBL" id="KAF2185479.1"/>
    </source>
</evidence>
<organism evidence="2 3">
    <name type="scientific">Zopfia rhizophila CBS 207.26</name>
    <dbReference type="NCBI Taxonomy" id="1314779"/>
    <lineage>
        <taxon>Eukaryota</taxon>
        <taxon>Fungi</taxon>
        <taxon>Dikarya</taxon>
        <taxon>Ascomycota</taxon>
        <taxon>Pezizomycotina</taxon>
        <taxon>Dothideomycetes</taxon>
        <taxon>Dothideomycetes incertae sedis</taxon>
        <taxon>Zopfiaceae</taxon>
        <taxon>Zopfia</taxon>
    </lineage>
</organism>
<sequence>MPSSAPSNFLRRYTGVPLDASIDPILADIQRQLRATIWSLYRELHRDDLAGRFNREQSLELLETLLEGSTEAIRLHNWLARIVNSGRNGSNNLPLFDVDEGEDEEDQDDYEPPAEEANPEPEDANEMSSQQQVDIPSASQPAPNEALDQEDNPASCHEDGICLEIATAFVNLKHNESGSDNQSFKPPFVANMDPKMALPYMPRLAEWLNRHVTLYAYISDRDTLQLEKSIKRWYPFRRVVVHI</sequence>
<evidence type="ECO:0000256" key="1">
    <source>
        <dbReference type="SAM" id="MobiDB-lite"/>
    </source>
</evidence>
<proteinExistence type="predicted"/>
<name>A0A6A6E4E3_9PEZI</name>
<protein>
    <submittedName>
        <fullName evidence="2">Uncharacterized protein</fullName>
    </submittedName>
</protein>
<feature type="region of interest" description="Disordered" evidence="1">
    <location>
        <begin position="90"/>
        <end position="155"/>
    </location>
</feature>
<gene>
    <name evidence="2" type="ORF">K469DRAFT_687823</name>
</gene>
<accession>A0A6A6E4E3</accession>
<reference evidence="2" key="1">
    <citation type="journal article" date="2020" name="Stud. Mycol.">
        <title>101 Dothideomycetes genomes: a test case for predicting lifestyles and emergence of pathogens.</title>
        <authorList>
            <person name="Haridas S."/>
            <person name="Albert R."/>
            <person name="Binder M."/>
            <person name="Bloem J."/>
            <person name="Labutti K."/>
            <person name="Salamov A."/>
            <person name="Andreopoulos B."/>
            <person name="Baker S."/>
            <person name="Barry K."/>
            <person name="Bills G."/>
            <person name="Bluhm B."/>
            <person name="Cannon C."/>
            <person name="Castanera R."/>
            <person name="Culley D."/>
            <person name="Daum C."/>
            <person name="Ezra D."/>
            <person name="Gonzalez J."/>
            <person name="Henrissat B."/>
            <person name="Kuo A."/>
            <person name="Liang C."/>
            <person name="Lipzen A."/>
            <person name="Lutzoni F."/>
            <person name="Magnuson J."/>
            <person name="Mondo S."/>
            <person name="Nolan M."/>
            <person name="Ohm R."/>
            <person name="Pangilinan J."/>
            <person name="Park H.-J."/>
            <person name="Ramirez L."/>
            <person name="Alfaro M."/>
            <person name="Sun H."/>
            <person name="Tritt A."/>
            <person name="Yoshinaga Y."/>
            <person name="Zwiers L.-H."/>
            <person name="Turgeon B."/>
            <person name="Goodwin S."/>
            <person name="Spatafora J."/>
            <person name="Crous P."/>
            <person name="Grigoriev I."/>
        </authorList>
    </citation>
    <scope>NUCLEOTIDE SEQUENCE</scope>
    <source>
        <strain evidence="2">CBS 207.26</strain>
    </source>
</reference>
<dbReference type="EMBL" id="ML994633">
    <property type="protein sequence ID" value="KAF2185479.1"/>
    <property type="molecule type" value="Genomic_DNA"/>
</dbReference>
<feature type="compositionally biased region" description="Polar residues" evidence="1">
    <location>
        <begin position="127"/>
        <end position="142"/>
    </location>
</feature>
<dbReference type="AlphaFoldDB" id="A0A6A6E4E3"/>
<feature type="compositionally biased region" description="Acidic residues" evidence="1">
    <location>
        <begin position="97"/>
        <end position="125"/>
    </location>
</feature>
<evidence type="ECO:0000313" key="3">
    <source>
        <dbReference type="Proteomes" id="UP000800200"/>
    </source>
</evidence>
<keyword evidence="3" id="KW-1185">Reference proteome</keyword>
<dbReference type="Proteomes" id="UP000800200">
    <property type="component" value="Unassembled WGS sequence"/>
</dbReference>